<gene>
    <name evidence="1" type="ORF">S01H4_17415</name>
</gene>
<evidence type="ECO:0000313" key="1">
    <source>
        <dbReference type="EMBL" id="GAG61480.1"/>
    </source>
</evidence>
<feature type="non-terminal residue" evidence="1">
    <location>
        <position position="1"/>
    </location>
</feature>
<protein>
    <submittedName>
        <fullName evidence="1">Uncharacterized protein</fullName>
    </submittedName>
</protein>
<organism evidence="1">
    <name type="scientific">marine sediment metagenome</name>
    <dbReference type="NCBI Taxonomy" id="412755"/>
    <lineage>
        <taxon>unclassified sequences</taxon>
        <taxon>metagenomes</taxon>
        <taxon>ecological metagenomes</taxon>
    </lineage>
</organism>
<dbReference type="AlphaFoldDB" id="X0YYH4"/>
<dbReference type="EMBL" id="BART01007669">
    <property type="protein sequence ID" value="GAG61480.1"/>
    <property type="molecule type" value="Genomic_DNA"/>
</dbReference>
<sequence length="39" mass="4829">ELIKEKDFLRATQIEYHSQKTVLYMDEEPYFLSFWTLSK</sequence>
<accession>X0YYH4</accession>
<proteinExistence type="predicted"/>
<comment type="caution">
    <text evidence="1">The sequence shown here is derived from an EMBL/GenBank/DDBJ whole genome shotgun (WGS) entry which is preliminary data.</text>
</comment>
<reference evidence="1" key="1">
    <citation type="journal article" date="2014" name="Front. Microbiol.">
        <title>High frequency of phylogenetically diverse reductive dehalogenase-homologous genes in deep subseafloor sedimentary metagenomes.</title>
        <authorList>
            <person name="Kawai M."/>
            <person name="Futagami T."/>
            <person name="Toyoda A."/>
            <person name="Takaki Y."/>
            <person name="Nishi S."/>
            <person name="Hori S."/>
            <person name="Arai W."/>
            <person name="Tsubouchi T."/>
            <person name="Morono Y."/>
            <person name="Uchiyama I."/>
            <person name="Ito T."/>
            <person name="Fujiyama A."/>
            <person name="Inagaki F."/>
            <person name="Takami H."/>
        </authorList>
    </citation>
    <scope>NUCLEOTIDE SEQUENCE</scope>
    <source>
        <strain evidence="1">Expedition CK06-06</strain>
    </source>
</reference>
<name>X0YYH4_9ZZZZ</name>